<feature type="region of interest" description="Disordered" evidence="1">
    <location>
        <begin position="1"/>
        <end position="47"/>
    </location>
</feature>
<evidence type="ECO:0000313" key="2">
    <source>
        <dbReference type="EMBL" id="POR33312.1"/>
    </source>
</evidence>
<reference evidence="2 3" key="1">
    <citation type="submission" date="2018-01" db="EMBL/GenBank/DDBJ databases">
        <title>Harnessing the power of phylogenomics to disentangle the directionality and signatures of interkingdom host jumping in the parasitic fungal genus Tolypocladium.</title>
        <authorList>
            <person name="Quandt C.A."/>
            <person name="Patterson W."/>
            <person name="Spatafora J.W."/>
        </authorList>
    </citation>
    <scope>NUCLEOTIDE SEQUENCE [LARGE SCALE GENOMIC DNA]</scope>
    <source>
        <strain evidence="2 3">NRBC 100945</strain>
    </source>
</reference>
<sequence length="92" mass="10067">TSQSSLSLIPNLHPPSSGARALRYEAPTRSTNRIRRSSESKTPSIGTSADMMDAYVVPFRTRGPAKLTDRLRLSFTPVEPPTMTPLEPRAEG</sequence>
<gene>
    <name evidence="2" type="ORF">TPAR_06502</name>
</gene>
<evidence type="ECO:0000256" key="1">
    <source>
        <dbReference type="SAM" id="MobiDB-lite"/>
    </source>
</evidence>
<feature type="non-terminal residue" evidence="2">
    <location>
        <position position="1"/>
    </location>
</feature>
<keyword evidence="3" id="KW-1185">Reference proteome</keyword>
<dbReference type="Proteomes" id="UP000237481">
    <property type="component" value="Unassembled WGS sequence"/>
</dbReference>
<comment type="caution">
    <text evidence="2">The sequence shown here is derived from an EMBL/GenBank/DDBJ whole genome shotgun (WGS) entry which is preliminary data.</text>
</comment>
<proteinExistence type="predicted"/>
<evidence type="ECO:0000313" key="3">
    <source>
        <dbReference type="Proteomes" id="UP000237481"/>
    </source>
</evidence>
<organism evidence="2 3">
    <name type="scientific">Tolypocladium paradoxum</name>
    <dbReference type="NCBI Taxonomy" id="94208"/>
    <lineage>
        <taxon>Eukaryota</taxon>
        <taxon>Fungi</taxon>
        <taxon>Dikarya</taxon>
        <taxon>Ascomycota</taxon>
        <taxon>Pezizomycotina</taxon>
        <taxon>Sordariomycetes</taxon>
        <taxon>Hypocreomycetidae</taxon>
        <taxon>Hypocreales</taxon>
        <taxon>Ophiocordycipitaceae</taxon>
        <taxon>Tolypocladium</taxon>
    </lineage>
</organism>
<name>A0A2S4KSX9_9HYPO</name>
<dbReference type="EMBL" id="PKSG01000709">
    <property type="protein sequence ID" value="POR33312.1"/>
    <property type="molecule type" value="Genomic_DNA"/>
</dbReference>
<accession>A0A2S4KSX9</accession>
<protein>
    <submittedName>
        <fullName evidence="2">Uncharacterized protein</fullName>
    </submittedName>
</protein>
<dbReference type="AlphaFoldDB" id="A0A2S4KSX9"/>